<evidence type="ECO:0000256" key="1">
    <source>
        <dbReference type="ARBA" id="ARBA00022723"/>
    </source>
</evidence>
<evidence type="ECO:0000313" key="3">
    <source>
        <dbReference type="EMBL" id="GID79943.1"/>
    </source>
</evidence>
<proteinExistence type="predicted"/>
<dbReference type="Pfam" id="PF01903">
    <property type="entry name" value="CbiX"/>
    <property type="match status" value="1"/>
</dbReference>
<evidence type="ECO:0000256" key="2">
    <source>
        <dbReference type="ARBA" id="ARBA00023239"/>
    </source>
</evidence>
<keyword evidence="2" id="KW-0456">Lyase</keyword>
<keyword evidence="1" id="KW-0479">Metal-binding</keyword>
<dbReference type="PANTHER" id="PTHR33542:SF5">
    <property type="entry name" value="FERROCHELATASE CHE1"/>
    <property type="match status" value="1"/>
</dbReference>
<dbReference type="InterPro" id="IPR050963">
    <property type="entry name" value="Sirohydro_Cobaltochel/CbiX"/>
</dbReference>
<dbReference type="InterPro" id="IPR002762">
    <property type="entry name" value="CbiX-like"/>
</dbReference>
<name>A0ABQ3YIV2_9ACTN</name>
<dbReference type="Proteomes" id="UP000609879">
    <property type="component" value="Unassembled WGS sequence"/>
</dbReference>
<accession>A0ABQ3YIV2</accession>
<dbReference type="PANTHER" id="PTHR33542">
    <property type="entry name" value="SIROHYDROCHLORIN FERROCHELATASE, CHLOROPLASTIC"/>
    <property type="match status" value="1"/>
</dbReference>
<dbReference type="EMBL" id="BOMI01000183">
    <property type="protein sequence ID" value="GID79943.1"/>
    <property type="molecule type" value="Genomic_DNA"/>
</dbReference>
<dbReference type="CDD" id="cd03416">
    <property type="entry name" value="CbiX_SirB_N"/>
    <property type="match status" value="1"/>
</dbReference>
<protein>
    <submittedName>
        <fullName evidence="3">Sirohydrochlorin chelatase</fullName>
    </submittedName>
</protein>
<organism evidence="3 4">
    <name type="scientific">Paractinoplanes deccanensis</name>
    <dbReference type="NCBI Taxonomy" id="113561"/>
    <lineage>
        <taxon>Bacteria</taxon>
        <taxon>Bacillati</taxon>
        <taxon>Actinomycetota</taxon>
        <taxon>Actinomycetes</taxon>
        <taxon>Micromonosporales</taxon>
        <taxon>Micromonosporaceae</taxon>
        <taxon>Paractinoplanes</taxon>
    </lineage>
</organism>
<keyword evidence="4" id="KW-1185">Reference proteome</keyword>
<reference evidence="3 4" key="1">
    <citation type="submission" date="2021-01" db="EMBL/GenBank/DDBJ databases">
        <title>Whole genome shotgun sequence of Actinoplanes deccanensis NBRC 13994.</title>
        <authorList>
            <person name="Komaki H."/>
            <person name="Tamura T."/>
        </authorList>
    </citation>
    <scope>NUCLEOTIDE SEQUENCE [LARGE SCALE GENOMIC DNA]</scope>
    <source>
        <strain evidence="3 4">NBRC 13994</strain>
    </source>
</reference>
<dbReference type="RefSeq" id="WP_203776776.1">
    <property type="nucleotide sequence ID" value="NZ_BAAABO010000001.1"/>
</dbReference>
<comment type="caution">
    <text evidence="3">The sequence shown here is derived from an EMBL/GenBank/DDBJ whole genome shotgun (WGS) entry which is preliminary data.</text>
</comment>
<gene>
    <name evidence="3" type="ORF">Ade02nite_85840</name>
</gene>
<dbReference type="Gene3D" id="3.40.50.1400">
    <property type="match status" value="2"/>
</dbReference>
<dbReference type="SUPFAM" id="SSF53800">
    <property type="entry name" value="Chelatase"/>
    <property type="match status" value="1"/>
</dbReference>
<evidence type="ECO:0000313" key="4">
    <source>
        <dbReference type="Proteomes" id="UP000609879"/>
    </source>
</evidence>
<sequence length="240" mass="24770">MRSARLTVLLVAHGSRDPRAAASTEALARAVRRSRRDWDVRASYLDHAGPRPLDVLSALPAGSRVVVVPLLLTAAYHGRVDVPAVVEAAATLPIQVTLAEVLGPTDRDVSGLLLGGLIQRLPVDGLDGVVLAAAGTRDAAARETITWAAEALSARLSLPCAVAYASGALPRPGGAVSALRGRVGMAAYFLAPGYLYDLAVRSALDAGAVAIAPPLGDAPDLVRLVISRVAMTQSHYPVAA</sequence>